<comment type="caution">
    <text evidence="1">The sequence shown here is derived from an EMBL/GenBank/DDBJ whole genome shotgun (WGS) entry which is preliminary data.</text>
</comment>
<dbReference type="InterPro" id="IPR051291">
    <property type="entry name" value="CIMAP"/>
</dbReference>
<gene>
    <name evidence="1" type="primary">Odf3</name>
    <name evidence="1" type="ORF">SEMFRA_R11078</name>
</gene>
<dbReference type="GO" id="GO:0005856">
    <property type="term" value="C:cytoskeleton"/>
    <property type="evidence" value="ECO:0007669"/>
    <property type="project" value="TreeGrafter"/>
</dbReference>
<dbReference type="PANTHER" id="PTHR21580:SF19">
    <property type="entry name" value="OUTER DENSE FIBER PROTEIN 3B"/>
    <property type="match status" value="1"/>
</dbReference>
<evidence type="ECO:0000313" key="2">
    <source>
        <dbReference type="Proteomes" id="UP000536381"/>
    </source>
</evidence>
<dbReference type="AlphaFoldDB" id="A0A7L2ID14"/>
<accession>A0A7L2ID14</accession>
<dbReference type="OrthoDB" id="429991at2759"/>
<feature type="non-terminal residue" evidence="1">
    <location>
        <position position="255"/>
    </location>
</feature>
<proteinExistence type="predicted"/>
<dbReference type="EMBL" id="VWYK01025473">
    <property type="protein sequence ID" value="NXR07651.1"/>
    <property type="molecule type" value="Genomic_DNA"/>
</dbReference>
<protein>
    <submittedName>
        <fullName evidence="1">ODF3A protein</fullName>
    </submittedName>
</protein>
<reference evidence="1 2" key="1">
    <citation type="submission" date="2019-09" db="EMBL/GenBank/DDBJ databases">
        <title>Bird 10,000 Genomes (B10K) Project - Family phase.</title>
        <authorList>
            <person name="Zhang G."/>
        </authorList>
    </citation>
    <scope>NUCLEOTIDE SEQUENCE [LARGE SCALE GENOMIC DNA]</scope>
    <source>
        <strain evidence="1">B10K-DU-001-42</strain>
        <tissue evidence="1">Muscle</tissue>
    </source>
</reference>
<organism evidence="1 2">
    <name type="scientific">Semnornis frantzii</name>
    <dbReference type="NCBI Taxonomy" id="91796"/>
    <lineage>
        <taxon>Eukaryota</taxon>
        <taxon>Metazoa</taxon>
        <taxon>Chordata</taxon>
        <taxon>Craniata</taxon>
        <taxon>Vertebrata</taxon>
        <taxon>Euteleostomi</taxon>
        <taxon>Archelosauria</taxon>
        <taxon>Archosauria</taxon>
        <taxon>Dinosauria</taxon>
        <taxon>Saurischia</taxon>
        <taxon>Theropoda</taxon>
        <taxon>Coelurosauria</taxon>
        <taxon>Aves</taxon>
        <taxon>Neognathae</taxon>
        <taxon>Neoaves</taxon>
        <taxon>Telluraves</taxon>
        <taxon>Coraciimorphae</taxon>
        <taxon>Piciformes</taxon>
        <taxon>Ramphastidae</taxon>
        <taxon>Semnornis</taxon>
    </lineage>
</organism>
<dbReference type="PANTHER" id="PTHR21580">
    <property type="entry name" value="SHIPPO-1-RELATED"/>
    <property type="match status" value="1"/>
</dbReference>
<feature type="non-terminal residue" evidence="1">
    <location>
        <position position="1"/>
    </location>
</feature>
<keyword evidence="2" id="KW-1185">Reference proteome</keyword>
<name>A0A7L2ID14_9PICI</name>
<dbReference type="Proteomes" id="UP000536381">
    <property type="component" value="Unassembled WGS sequence"/>
</dbReference>
<dbReference type="Pfam" id="PF07004">
    <property type="entry name" value="SHIPPO-rpt"/>
    <property type="match status" value="4"/>
</dbReference>
<dbReference type="InterPro" id="IPR010736">
    <property type="entry name" value="SHIPPO-rpt"/>
</dbReference>
<sequence length="255" mass="27543">VMAEPWVGTWRPHRPRGPIAALYGSPGPKYGLPTNVGYHFHDPSRCRAPAYSFGIRGCQQKLSCSPGPVYLLPAGTTAKGPAGTPAFSIYSRPRDLVPPHTPGPGCYRPEKADRVAFPSAPAYALHSRTKMSRCQQTPGPAAYRLPAVLGAHLVNKSSAPNYSIPGRSNVGTFYQDLSKTPGPCGYNTVATNVYKRRAPEFSMMARNTLPSDNTAKPGPGTYNPKQVRWAGGQRQGVTFGIRHSQYLTPLIVDVP</sequence>
<evidence type="ECO:0000313" key="1">
    <source>
        <dbReference type="EMBL" id="NXR07651.1"/>
    </source>
</evidence>